<reference evidence="1" key="1">
    <citation type="submission" date="2021-05" db="EMBL/GenBank/DDBJ databases">
        <authorList>
            <person name="Pan Q."/>
            <person name="Jouanno E."/>
            <person name="Zahm M."/>
            <person name="Klopp C."/>
            <person name="Cabau C."/>
            <person name="Louis A."/>
            <person name="Berthelot C."/>
            <person name="Parey E."/>
            <person name="Roest Crollius H."/>
            <person name="Montfort J."/>
            <person name="Robinson-Rechavi M."/>
            <person name="Bouchez O."/>
            <person name="Lampietro C."/>
            <person name="Lopez Roques C."/>
            <person name="Donnadieu C."/>
            <person name="Postlethwait J."/>
            <person name="Bobe J."/>
            <person name="Dillon D."/>
            <person name="Chandos A."/>
            <person name="von Hippel F."/>
            <person name="Guiguen Y."/>
        </authorList>
    </citation>
    <scope>NUCLEOTIDE SEQUENCE</scope>
    <source>
        <strain evidence="1">YG-Jan2019</strain>
    </source>
</reference>
<comment type="caution">
    <text evidence="1">The sequence shown here is derived from an EMBL/GenBank/DDBJ whole genome shotgun (WGS) entry which is preliminary data.</text>
</comment>
<evidence type="ECO:0000313" key="2">
    <source>
        <dbReference type="Proteomes" id="UP001157502"/>
    </source>
</evidence>
<keyword evidence="2" id="KW-1185">Reference proteome</keyword>
<organism evidence="1 2">
    <name type="scientific">Dallia pectoralis</name>
    <name type="common">Alaska blackfish</name>
    <dbReference type="NCBI Taxonomy" id="75939"/>
    <lineage>
        <taxon>Eukaryota</taxon>
        <taxon>Metazoa</taxon>
        <taxon>Chordata</taxon>
        <taxon>Craniata</taxon>
        <taxon>Vertebrata</taxon>
        <taxon>Euteleostomi</taxon>
        <taxon>Actinopterygii</taxon>
        <taxon>Neopterygii</taxon>
        <taxon>Teleostei</taxon>
        <taxon>Protacanthopterygii</taxon>
        <taxon>Esociformes</taxon>
        <taxon>Umbridae</taxon>
        <taxon>Dallia</taxon>
    </lineage>
</organism>
<dbReference type="Proteomes" id="UP001157502">
    <property type="component" value="Chromosome 29"/>
</dbReference>
<accession>A0ACC2FDN4</accession>
<dbReference type="EMBL" id="CM055756">
    <property type="protein sequence ID" value="KAJ7989433.1"/>
    <property type="molecule type" value="Genomic_DNA"/>
</dbReference>
<proteinExistence type="predicted"/>
<name>A0ACC2FDN4_DALPE</name>
<protein>
    <submittedName>
        <fullName evidence="1">Uncharacterized protein</fullName>
    </submittedName>
</protein>
<gene>
    <name evidence="1" type="ORF">DPEC_G00304490</name>
</gene>
<sequence>MATGGKREALACGSQIANMWGRVGKQRAVASSAGVYFTPVAMGTPHGHTPRWADGAVLPVHAATSTVNHRLTRDRSQPCLCAM</sequence>
<evidence type="ECO:0000313" key="1">
    <source>
        <dbReference type="EMBL" id="KAJ7989433.1"/>
    </source>
</evidence>